<evidence type="ECO:0000313" key="4">
    <source>
        <dbReference type="WBParaSite" id="SCUD_0000897501-mRNA-1"/>
    </source>
</evidence>
<accession>A0A183K1W2</accession>
<protein>
    <submittedName>
        <fullName evidence="4">Serine/threonine protein kinase</fullName>
    </submittedName>
</protein>
<name>A0A183K1W2_9TREM</name>
<evidence type="ECO:0000256" key="1">
    <source>
        <dbReference type="SAM" id="MobiDB-lite"/>
    </source>
</evidence>
<evidence type="ECO:0000313" key="2">
    <source>
        <dbReference type="EMBL" id="VDP33510.1"/>
    </source>
</evidence>
<feature type="compositionally biased region" description="Basic residues" evidence="1">
    <location>
        <begin position="95"/>
        <end position="109"/>
    </location>
</feature>
<sequence length="109" mass="12047">LGTVKELVPYSASIQQNPRAKLLKRYVISRTNQPMNNTGTDEIKASSNTSSLPKSAEYTSTTTNTISQPDTTGLPNIPVSDLLTSDNLNASANSRQRKYHHRTRKDITE</sequence>
<feature type="compositionally biased region" description="Polar residues" evidence="1">
    <location>
        <begin position="31"/>
        <end position="74"/>
    </location>
</feature>
<feature type="region of interest" description="Disordered" evidence="1">
    <location>
        <begin position="31"/>
        <end position="109"/>
    </location>
</feature>
<dbReference type="EMBL" id="UZAK01033002">
    <property type="protein sequence ID" value="VDP33510.1"/>
    <property type="molecule type" value="Genomic_DNA"/>
</dbReference>
<proteinExistence type="predicted"/>
<keyword evidence="3" id="KW-1185">Reference proteome</keyword>
<reference evidence="2 3" key="2">
    <citation type="submission" date="2018-11" db="EMBL/GenBank/DDBJ databases">
        <authorList>
            <consortium name="Pathogen Informatics"/>
        </authorList>
    </citation>
    <scope>NUCLEOTIDE SEQUENCE [LARGE SCALE GENOMIC DNA]</scope>
    <source>
        <strain evidence="2">Dakar</strain>
        <strain evidence="3">Dakar, Senegal</strain>
    </source>
</reference>
<evidence type="ECO:0000313" key="3">
    <source>
        <dbReference type="Proteomes" id="UP000279833"/>
    </source>
</evidence>
<dbReference type="Proteomes" id="UP000279833">
    <property type="component" value="Unassembled WGS sequence"/>
</dbReference>
<gene>
    <name evidence="2" type="ORF">SCUD_LOCUS8975</name>
</gene>
<organism evidence="4">
    <name type="scientific">Schistosoma curassoni</name>
    <dbReference type="NCBI Taxonomy" id="6186"/>
    <lineage>
        <taxon>Eukaryota</taxon>
        <taxon>Metazoa</taxon>
        <taxon>Spiralia</taxon>
        <taxon>Lophotrochozoa</taxon>
        <taxon>Platyhelminthes</taxon>
        <taxon>Trematoda</taxon>
        <taxon>Digenea</taxon>
        <taxon>Strigeidida</taxon>
        <taxon>Schistosomatoidea</taxon>
        <taxon>Schistosomatidae</taxon>
        <taxon>Schistosoma</taxon>
    </lineage>
</organism>
<reference evidence="4" key="1">
    <citation type="submission" date="2016-06" db="UniProtKB">
        <authorList>
            <consortium name="WormBaseParasite"/>
        </authorList>
    </citation>
    <scope>IDENTIFICATION</scope>
</reference>
<dbReference type="WBParaSite" id="SCUD_0000897501-mRNA-1">
    <property type="protein sequence ID" value="SCUD_0000897501-mRNA-1"/>
    <property type="gene ID" value="SCUD_0000897501"/>
</dbReference>
<feature type="compositionally biased region" description="Polar residues" evidence="1">
    <location>
        <begin position="82"/>
        <end position="94"/>
    </location>
</feature>
<dbReference type="AlphaFoldDB" id="A0A183K1W2"/>